<dbReference type="GO" id="GO:0008233">
    <property type="term" value="F:peptidase activity"/>
    <property type="evidence" value="ECO:0007669"/>
    <property type="project" value="UniProtKB-KW"/>
</dbReference>
<feature type="non-terminal residue" evidence="9">
    <location>
        <position position="216"/>
    </location>
</feature>
<dbReference type="PROSITE" id="PS50878">
    <property type="entry name" value="RT_POL"/>
    <property type="match status" value="1"/>
</dbReference>
<dbReference type="FunFam" id="3.10.10.10:FF:000007">
    <property type="entry name" value="Retrovirus-related Pol polyprotein from transposon 17.6-like Protein"/>
    <property type="match status" value="1"/>
</dbReference>
<keyword evidence="10" id="KW-1185">Reference proteome</keyword>
<dbReference type="InterPro" id="IPR043502">
    <property type="entry name" value="DNA/RNA_pol_sf"/>
</dbReference>
<evidence type="ECO:0000256" key="6">
    <source>
        <dbReference type="ARBA" id="ARBA00022801"/>
    </source>
</evidence>
<organism evidence="9 10">
    <name type="scientific">Lasius niger</name>
    <name type="common">Black garden ant</name>
    <dbReference type="NCBI Taxonomy" id="67767"/>
    <lineage>
        <taxon>Eukaryota</taxon>
        <taxon>Metazoa</taxon>
        <taxon>Ecdysozoa</taxon>
        <taxon>Arthropoda</taxon>
        <taxon>Hexapoda</taxon>
        <taxon>Insecta</taxon>
        <taxon>Pterygota</taxon>
        <taxon>Neoptera</taxon>
        <taxon>Endopterygota</taxon>
        <taxon>Hymenoptera</taxon>
        <taxon>Apocrita</taxon>
        <taxon>Aculeata</taxon>
        <taxon>Formicoidea</taxon>
        <taxon>Formicidae</taxon>
        <taxon>Formicinae</taxon>
        <taxon>Lasius</taxon>
        <taxon>Lasius</taxon>
    </lineage>
</organism>
<dbReference type="Proteomes" id="UP000036403">
    <property type="component" value="Unassembled WGS sequence"/>
</dbReference>
<dbReference type="GO" id="GO:0006508">
    <property type="term" value="P:proteolysis"/>
    <property type="evidence" value="ECO:0007669"/>
    <property type="project" value="UniProtKB-KW"/>
</dbReference>
<reference evidence="9 10" key="1">
    <citation type="submission" date="2015-04" db="EMBL/GenBank/DDBJ databases">
        <title>Lasius niger genome sequencing.</title>
        <authorList>
            <person name="Konorov E.A."/>
            <person name="Nikitin M.A."/>
            <person name="Kirill M.V."/>
            <person name="Chang P."/>
        </authorList>
    </citation>
    <scope>NUCLEOTIDE SEQUENCE [LARGE SCALE GENOMIC DNA]</scope>
    <source>
        <tissue evidence="9">Whole</tissue>
    </source>
</reference>
<feature type="domain" description="Reverse transcriptase" evidence="8">
    <location>
        <begin position="2"/>
        <end position="185"/>
    </location>
</feature>
<evidence type="ECO:0000313" key="10">
    <source>
        <dbReference type="Proteomes" id="UP000036403"/>
    </source>
</evidence>
<dbReference type="STRING" id="67767.A0A0J7JYU9"/>
<accession>A0A0J7JYU9</accession>
<dbReference type="GO" id="GO:0004519">
    <property type="term" value="F:endonuclease activity"/>
    <property type="evidence" value="ECO:0007669"/>
    <property type="project" value="UniProtKB-KW"/>
</dbReference>
<evidence type="ECO:0000256" key="2">
    <source>
        <dbReference type="ARBA" id="ARBA00022679"/>
    </source>
</evidence>
<keyword evidence="1" id="KW-0645">Protease</keyword>
<evidence type="ECO:0000256" key="5">
    <source>
        <dbReference type="ARBA" id="ARBA00022759"/>
    </source>
</evidence>
<evidence type="ECO:0000256" key="3">
    <source>
        <dbReference type="ARBA" id="ARBA00022695"/>
    </source>
</evidence>
<dbReference type="Pfam" id="PF00078">
    <property type="entry name" value="RVT_1"/>
    <property type="match status" value="1"/>
</dbReference>
<evidence type="ECO:0000259" key="8">
    <source>
        <dbReference type="PROSITE" id="PS50878"/>
    </source>
</evidence>
<evidence type="ECO:0000313" key="9">
    <source>
        <dbReference type="EMBL" id="KMQ83214.1"/>
    </source>
</evidence>
<dbReference type="Gene3D" id="3.30.70.270">
    <property type="match status" value="1"/>
</dbReference>
<dbReference type="SUPFAM" id="SSF56672">
    <property type="entry name" value="DNA/RNA polymerases"/>
    <property type="match status" value="1"/>
</dbReference>
<comment type="caution">
    <text evidence="9">The sequence shown here is derived from an EMBL/GenBank/DDBJ whole genome shotgun (WGS) entry which is preliminary data.</text>
</comment>
<keyword evidence="5 9" id="KW-0255">Endonuclease</keyword>
<dbReference type="InterPro" id="IPR043128">
    <property type="entry name" value="Rev_trsase/Diguanyl_cyclase"/>
</dbReference>
<keyword evidence="3" id="KW-0548">Nucleotidyltransferase</keyword>
<dbReference type="EMBL" id="LBMM01020760">
    <property type="protein sequence ID" value="KMQ83214.1"/>
    <property type="molecule type" value="Genomic_DNA"/>
</dbReference>
<dbReference type="InterPro" id="IPR053134">
    <property type="entry name" value="RNA-dir_DNA_polymerase"/>
</dbReference>
<dbReference type="GO" id="GO:0003964">
    <property type="term" value="F:RNA-directed DNA polymerase activity"/>
    <property type="evidence" value="ECO:0007669"/>
    <property type="project" value="UniProtKB-KW"/>
</dbReference>
<dbReference type="CDD" id="cd01647">
    <property type="entry name" value="RT_LTR"/>
    <property type="match status" value="1"/>
</dbReference>
<sequence>MLRNEIIRPSTSQWNVPLLVVPKKTDASGKPKLRVVVDFRKLNDLTIGDSFPLPNITDILDQLGNAKYFTTLDLASGYHQIRMEESDKCKTAFSTPYGHYEYKRMPFGLRNAPATLQRLMNSILTGMQGIKCLVYLDIVIYGASLQEHNKKLIEVLRRLRENDLKLQPNKCEFLRKEVTYLGHIITENGISPDPSKLEAVKNFPTPTKVKDVQAFI</sequence>
<evidence type="ECO:0000256" key="4">
    <source>
        <dbReference type="ARBA" id="ARBA00022722"/>
    </source>
</evidence>
<dbReference type="OrthoDB" id="430238at2759"/>
<protein>
    <submittedName>
        <fullName evidence="9">Enzymatic polyprotein endonuclease reverse</fullName>
    </submittedName>
</protein>
<evidence type="ECO:0000256" key="1">
    <source>
        <dbReference type="ARBA" id="ARBA00022670"/>
    </source>
</evidence>
<dbReference type="AlphaFoldDB" id="A0A0J7JYU9"/>
<keyword evidence="4" id="KW-0540">Nuclease</keyword>
<name>A0A0J7JYU9_LASNI</name>
<dbReference type="PANTHER" id="PTHR24559:SF444">
    <property type="entry name" value="REVERSE TRANSCRIPTASE DOMAIN-CONTAINING PROTEIN"/>
    <property type="match status" value="1"/>
</dbReference>
<dbReference type="PANTHER" id="PTHR24559">
    <property type="entry name" value="TRANSPOSON TY3-I GAG-POL POLYPROTEIN"/>
    <property type="match status" value="1"/>
</dbReference>
<keyword evidence="7" id="KW-0695">RNA-directed DNA polymerase</keyword>
<keyword evidence="6" id="KW-0378">Hydrolase</keyword>
<proteinExistence type="predicted"/>
<evidence type="ECO:0000256" key="7">
    <source>
        <dbReference type="ARBA" id="ARBA00022918"/>
    </source>
</evidence>
<dbReference type="InterPro" id="IPR000477">
    <property type="entry name" value="RT_dom"/>
</dbReference>
<keyword evidence="2" id="KW-0808">Transferase</keyword>
<gene>
    <name evidence="9" type="ORF">RF55_20621</name>
</gene>
<dbReference type="PaxDb" id="67767-A0A0J7JYU9"/>
<dbReference type="Gene3D" id="3.10.10.10">
    <property type="entry name" value="HIV Type 1 Reverse Transcriptase, subunit A, domain 1"/>
    <property type="match status" value="1"/>
</dbReference>